<feature type="transmembrane region" description="Helical" evidence="2">
    <location>
        <begin position="12"/>
        <end position="32"/>
    </location>
</feature>
<evidence type="ECO:0000256" key="1">
    <source>
        <dbReference type="SAM" id="MobiDB-lite"/>
    </source>
</evidence>
<evidence type="ECO:0000313" key="4">
    <source>
        <dbReference type="Proteomes" id="UP001628091"/>
    </source>
</evidence>
<proteinExistence type="predicted"/>
<feature type="region of interest" description="Disordered" evidence="1">
    <location>
        <begin position="33"/>
        <end position="54"/>
    </location>
</feature>
<accession>A0ABQ0H1Q6</accession>
<gene>
    <name evidence="3" type="ORF">PPNSA23_27980</name>
</gene>
<keyword evidence="4" id="KW-1185">Reference proteome</keyword>
<keyword evidence="2" id="KW-0812">Transmembrane</keyword>
<dbReference type="Proteomes" id="UP001628091">
    <property type="component" value="Unassembled WGS sequence"/>
</dbReference>
<name>A0ABQ0H1Q6_9HYPH</name>
<evidence type="ECO:0000256" key="2">
    <source>
        <dbReference type="SAM" id="Phobius"/>
    </source>
</evidence>
<keyword evidence="2" id="KW-0472">Membrane</keyword>
<dbReference type="EMBL" id="BAAFZP010000001">
    <property type="protein sequence ID" value="GAB1582855.1"/>
    <property type="molecule type" value="Genomic_DNA"/>
</dbReference>
<organism evidence="3 4">
    <name type="scientific">Phyllobacterium phragmitis</name>
    <dbReference type="NCBI Taxonomy" id="2670329"/>
    <lineage>
        <taxon>Bacteria</taxon>
        <taxon>Pseudomonadati</taxon>
        <taxon>Pseudomonadota</taxon>
        <taxon>Alphaproteobacteria</taxon>
        <taxon>Hyphomicrobiales</taxon>
        <taxon>Phyllobacteriaceae</taxon>
        <taxon>Phyllobacterium</taxon>
    </lineage>
</organism>
<reference evidence="3 4" key="1">
    <citation type="submission" date="2024-10" db="EMBL/GenBank/DDBJ databases">
        <title>Isolation, draft genome sequencing and identification of Phyllobacterium sp. NSA23, isolated from leaf soil.</title>
        <authorList>
            <person name="Akita H."/>
        </authorList>
    </citation>
    <scope>NUCLEOTIDE SEQUENCE [LARGE SCALE GENOMIC DNA]</scope>
    <source>
        <strain evidence="3 4">NSA23</strain>
    </source>
</reference>
<sequence length="54" mass="5682">MTTPTIRSPSAVDLTDLVVIGILMIVIVTNPLNPFSSEKPASSIAPMTDADLRA</sequence>
<comment type="caution">
    <text evidence="3">The sequence shown here is derived from an EMBL/GenBank/DDBJ whole genome shotgun (WGS) entry which is preliminary data.</text>
</comment>
<protein>
    <submittedName>
        <fullName evidence="3">Uncharacterized protein</fullName>
    </submittedName>
</protein>
<keyword evidence="2" id="KW-1133">Transmembrane helix</keyword>
<evidence type="ECO:0000313" key="3">
    <source>
        <dbReference type="EMBL" id="GAB1582855.1"/>
    </source>
</evidence>
<dbReference type="RefSeq" id="WP_407865396.1">
    <property type="nucleotide sequence ID" value="NZ_BAAFZP010000001.1"/>
</dbReference>